<gene>
    <name evidence="2" type="ORF">EV356DRAFT_516657</name>
</gene>
<evidence type="ECO:0000259" key="1">
    <source>
        <dbReference type="Pfam" id="PF14479"/>
    </source>
</evidence>
<reference evidence="2" key="1">
    <citation type="journal article" date="2020" name="Stud. Mycol.">
        <title>101 Dothideomycetes genomes: a test case for predicting lifestyles and emergence of pathogens.</title>
        <authorList>
            <person name="Haridas S."/>
            <person name="Albert R."/>
            <person name="Binder M."/>
            <person name="Bloem J."/>
            <person name="Labutti K."/>
            <person name="Salamov A."/>
            <person name="Andreopoulos B."/>
            <person name="Baker S."/>
            <person name="Barry K."/>
            <person name="Bills G."/>
            <person name="Bluhm B."/>
            <person name="Cannon C."/>
            <person name="Castanera R."/>
            <person name="Culley D."/>
            <person name="Daum C."/>
            <person name="Ezra D."/>
            <person name="Gonzalez J."/>
            <person name="Henrissat B."/>
            <person name="Kuo A."/>
            <person name="Liang C."/>
            <person name="Lipzen A."/>
            <person name="Lutzoni F."/>
            <person name="Magnuson J."/>
            <person name="Mondo S."/>
            <person name="Nolan M."/>
            <person name="Ohm R."/>
            <person name="Pangilinan J."/>
            <person name="Park H.-J."/>
            <person name="Ramirez L."/>
            <person name="Alfaro M."/>
            <person name="Sun H."/>
            <person name="Tritt A."/>
            <person name="Yoshinaga Y."/>
            <person name="Zwiers L.-H."/>
            <person name="Turgeon B."/>
            <person name="Goodwin S."/>
            <person name="Spatafora J."/>
            <person name="Crous P."/>
            <person name="Grigoriev I."/>
        </authorList>
    </citation>
    <scope>NUCLEOTIDE SEQUENCE</scope>
    <source>
        <strain evidence="2">Tuck. ex Michener</strain>
    </source>
</reference>
<dbReference type="EMBL" id="ML991774">
    <property type="protein sequence ID" value="KAF2238757.1"/>
    <property type="molecule type" value="Genomic_DNA"/>
</dbReference>
<sequence length="295" mass="32833">MDTVGVVFSTLGLTGLFSNAIDCFKYIQIAKSYERDFATGQLRLDLAGLQLSRWGKSVGISGDIQNDDGLVDILGSADDVKMAKETLKQILTLITDAAMKCAQYRNTRLSQDQGPSALHVLDNVQPAYAALHEAIMETVETRKNKSKLLTKTKWALSGREDLQTLVDSIVKLVGQLIELFPERKTEHLELCRAEVDKLLREENVEPLARGASSLHDQALMQTIEQSRFARGGHSYSKFEFEEVEGLLNGNVVDSRYHGMIRTHSQHTYEGFTIKKSKNITNGNRFQGTEEGGPGR</sequence>
<dbReference type="PANTHER" id="PTHR37542">
    <property type="entry name" value="HELO DOMAIN-CONTAINING PROTEIN-RELATED"/>
    <property type="match status" value="1"/>
</dbReference>
<dbReference type="OrthoDB" id="20872at2759"/>
<name>A0A6A6HL31_VIRVR</name>
<dbReference type="Pfam" id="PF14479">
    <property type="entry name" value="HeLo"/>
    <property type="match status" value="1"/>
</dbReference>
<dbReference type="Gene3D" id="1.20.120.1020">
    <property type="entry name" value="Prion-inhibition and propagation, HeLo domain"/>
    <property type="match status" value="1"/>
</dbReference>
<feature type="domain" description="Prion-inhibition and propagation HeLo" evidence="1">
    <location>
        <begin position="5"/>
        <end position="199"/>
    </location>
</feature>
<accession>A0A6A6HL31</accession>
<protein>
    <recommendedName>
        <fullName evidence="1">Prion-inhibition and propagation HeLo domain-containing protein</fullName>
    </recommendedName>
</protein>
<evidence type="ECO:0000313" key="2">
    <source>
        <dbReference type="EMBL" id="KAF2238757.1"/>
    </source>
</evidence>
<dbReference type="InterPro" id="IPR038305">
    <property type="entry name" value="HeLo_sf"/>
</dbReference>
<dbReference type="AlphaFoldDB" id="A0A6A6HL31"/>
<keyword evidence="3" id="KW-1185">Reference proteome</keyword>
<organism evidence="2 3">
    <name type="scientific">Viridothelium virens</name>
    <name type="common">Speckled blister lichen</name>
    <name type="synonym">Trypethelium virens</name>
    <dbReference type="NCBI Taxonomy" id="1048519"/>
    <lineage>
        <taxon>Eukaryota</taxon>
        <taxon>Fungi</taxon>
        <taxon>Dikarya</taxon>
        <taxon>Ascomycota</taxon>
        <taxon>Pezizomycotina</taxon>
        <taxon>Dothideomycetes</taxon>
        <taxon>Dothideomycetes incertae sedis</taxon>
        <taxon>Trypetheliales</taxon>
        <taxon>Trypetheliaceae</taxon>
        <taxon>Viridothelium</taxon>
    </lineage>
</organism>
<dbReference type="PANTHER" id="PTHR37542:SF3">
    <property type="entry name" value="PRION-INHIBITION AND PROPAGATION HELO DOMAIN-CONTAINING PROTEIN"/>
    <property type="match status" value="1"/>
</dbReference>
<proteinExistence type="predicted"/>
<dbReference type="InterPro" id="IPR029498">
    <property type="entry name" value="HeLo_dom"/>
</dbReference>
<dbReference type="Proteomes" id="UP000800092">
    <property type="component" value="Unassembled WGS sequence"/>
</dbReference>
<evidence type="ECO:0000313" key="3">
    <source>
        <dbReference type="Proteomes" id="UP000800092"/>
    </source>
</evidence>